<dbReference type="RefSeq" id="XP_013355432.1">
    <property type="nucleotide sequence ID" value="XM_013499978.1"/>
</dbReference>
<dbReference type="GO" id="GO:0032259">
    <property type="term" value="P:methylation"/>
    <property type="evidence" value="ECO:0007669"/>
    <property type="project" value="UniProtKB-KW"/>
</dbReference>
<dbReference type="SUPFAM" id="SSF55831">
    <property type="entry name" value="Thymidylate synthase/dCMP hydroxymethylase"/>
    <property type="match status" value="1"/>
</dbReference>
<dbReference type="Proteomes" id="UP000030744">
    <property type="component" value="Unassembled WGS sequence"/>
</dbReference>
<dbReference type="GO" id="GO:0004799">
    <property type="term" value="F:thymidylate synthase activity"/>
    <property type="evidence" value="ECO:0007669"/>
    <property type="project" value="TreeGrafter"/>
</dbReference>
<dbReference type="InterPro" id="IPR045097">
    <property type="entry name" value="Thymidate_synth/dCMP_Mease"/>
</dbReference>
<dbReference type="InterPro" id="IPR036926">
    <property type="entry name" value="Thymidate_synth/dCMP_Mease_sf"/>
</dbReference>
<dbReference type="AlphaFoldDB" id="U6KBM7"/>
<protein>
    <recommendedName>
        <fullName evidence="3">Thymidylate synthase/dCMP hydroxymethylase domain-containing protein</fullName>
    </recommendedName>
</protein>
<keyword evidence="1" id="KW-0489">Methyltransferase</keyword>
<evidence type="ECO:0000313" key="5">
    <source>
        <dbReference type="Proteomes" id="UP000030744"/>
    </source>
</evidence>
<gene>
    <name evidence="4" type="ORF">EMH_0014010</name>
</gene>
<keyword evidence="5" id="KW-1185">Reference proteome</keyword>
<dbReference type="EMBL" id="HG684616">
    <property type="protein sequence ID" value="CDJ32868.1"/>
    <property type="molecule type" value="Genomic_DNA"/>
</dbReference>
<reference evidence="4" key="2">
    <citation type="submission" date="2013-10" db="EMBL/GenBank/DDBJ databases">
        <authorList>
            <person name="Aslett M."/>
        </authorList>
    </citation>
    <scope>NUCLEOTIDE SEQUENCE [LARGE SCALE GENOMIC DNA]</scope>
    <source>
        <strain evidence="4">Houghton</strain>
    </source>
</reference>
<dbReference type="GO" id="GO:0005829">
    <property type="term" value="C:cytosol"/>
    <property type="evidence" value="ECO:0007669"/>
    <property type="project" value="TreeGrafter"/>
</dbReference>
<dbReference type="OrthoDB" id="766at2759"/>
<feature type="domain" description="Thymidylate synthase/dCMP hydroxymethylase" evidence="3">
    <location>
        <begin position="6"/>
        <end position="97"/>
    </location>
</feature>
<organism evidence="4 5">
    <name type="scientific">Eimeria mitis</name>
    <dbReference type="NCBI Taxonomy" id="44415"/>
    <lineage>
        <taxon>Eukaryota</taxon>
        <taxon>Sar</taxon>
        <taxon>Alveolata</taxon>
        <taxon>Apicomplexa</taxon>
        <taxon>Conoidasida</taxon>
        <taxon>Coccidia</taxon>
        <taxon>Eucoccidiorida</taxon>
        <taxon>Eimeriorina</taxon>
        <taxon>Eimeriidae</taxon>
        <taxon>Eimeria</taxon>
    </lineage>
</organism>
<dbReference type="PANTHER" id="PTHR11548:SF2">
    <property type="entry name" value="THYMIDYLATE SYNTHASE"/>
    <property type="match status" value="1"/>
</dbReference>
<dbReference type="Gene3D" id="3.30.572.10">
    <property type="entry name" value="Thymidylate synthase/dCMP hydroxymethylase domain"/>
    <property type="match status" value="1"/>
</dbReference>
<evidence type="ECO:0000259" key="3">
    <source>
        <dbReference type="Pfam" id="PF00303"/>
    </source>
</evidence>
<dbReference type="GO" id="GO:0006231">
    <property type="term" value="P:dTMP biosynthetic process"/>
    <property type="evidence" value="ECO:0007669"/>
    <property type="project" value="TreeGrafter"/>
</dbReference>
<evidence type="ECO:0000313" key="4">
    <source>
        <dbReference type="EMBL" id="CDJ32868.1"/>
    </source>
</evidence>
<evidence type="ECO:0000256" key="2">
    <source>
        <dbReference type="ARBA" id="ARBA00022679"/>
    </source>
</evidence>
<dbReference type="Pfam" id="PF00303">
    <property type="entry name" value="Thymidylat_synt"/>
    <property type="match status" value="1"/>
</dbReference>
<reference evidence="4" key="1">
    <citation type="submission" date="2013-10" db="EMBL/GenBank/DDBJ databases">
        <title>Genomic analysis of the causative agents of coccidiosis in chickens.</title>
        <authorList>
            <person name="Reid A.J."/>
            <person name="Blake D."/>
            <person name="Billington K."/>
            <person name="Browne H."/>
            <person name="Dunn M."/>
            <person name="Hung S."/>
            <person name="Kawahara F."/>
            <person name="Miranda-Saavedra D."/>
            <person name="Mourier T."/>
            <person name="Nagra H."/>
            <person name="Otto T.D."/>
            <person name="Rawlings N."/>
            <person name="Sanchez A."/>
            <person name="Sanders M."/>
            <person name="Subramaniam C."/>
            <person name="Tay Y."/>
            <person name="Dear P."/>
            <person name="Doerig C."/>
            <person name="Gruber A."/>
            <person name="Parkinson J."/>
            <person name="Shirley M."/>
            <person name="Wan K.L."/>
            <person name="Berriman M."/>
            <person name="Tomley F."/>
            <person name="Pain A."/>
        </authorList>
    </citation>
    <scope>NUCLEOTIDE SEQUENCE [LARGE SCALE GENOMIC DNA]</scope>
    <source>
        <strain evidence="4">Houghton</strain>
    </source>
</reference>
<name>U6KBM7_9EIME</name>
<dbReference type="GO" id="GO:0005739">
    <property type="term" value="C:mitochondrion"/>
    <property type="evidence" value="ECO:0007669"/>
    <property type="project" value="TreeGrafter"/>
</dbReference>
<sequence length="111" mass="12765">MEMSFCTIWDANATREFLDSRGLTDREQGDIGPVYGFQWRHFGAKYTNMHADYTGQGIDQLREVIHKLRTNPYDRRIIMTAWNPAGKGLGMQLCVCIGVGVYTQLSMNTYY</sequence>
<dbReference type="PANTHER" id="PTHR11548">
    <property type="entry name" value="THYMIDYLATE SYNTHASE 1"/>
    <property type="match status" value="1"/>
</dbReference>
<evidence type="ECO:0000256" key="1">
    <source>
        <dbReference type="ARBA" id="ARBA00022603"/>
    </source>
</evidence>
<keyword evidence="2" id="KW-0808">Transferase</keyword>
<dbReference type="GeneID" id="25376361"/>
<proteinExistence type="predicted"/>
<dbReference type="VEuPathDB" id="ToxoDB:EMH_0014010"/>
<dbReference type="InterPro" id="IPR023451">
    <property type="entry name" value="Thymidate_synth/dCMP_Mease_dom"/>
</dbReference>
<accession>U6KBM7</accession>